<gene>
    <name evidence="2" type="ORF">P3T76_012928</name>
</gene>
<accession>A0AAD9LDR8</accession>
<feature type="compositionally biased region" description="Basic and acidic residues" evidence="1">
    <location>
        <begin position="244"/>
        <end position="266"/>
    </location>
</feature>
<dbReference type="Proteomes" id="UP001259832">
    <property type="component" value="Unassembled WGS sequence"/>
</dbReference>
<keyword evidence="3" id="KW-1185">Reference proteome</keyword>
<feature type="compositionally biased region" description="Basic residues" evidence="1">
    <location>
        <begin position="534"/>
        <end position="545"/>
    </location>
</feature>
<sequence length="1001" mass="112217">MALTTGWMVSAELDSIEQHEDGVEIQETPAPEDSGINENDQVPIGGEDNVPVVLEEAQPSGGNLSSNDQLTTEPVAATSEPTSSTPAMDLPLSSSEILETTEPDSAETGEVKTEKPIVEPPTPIDEPQTDSMAIAAPIEAENDEQQTSAEPQQNINTEEVESVELPPKPSTFFESLTANFTPDTKAMWAQIFGPRYDDGGEDEILPEVSEPDTESSKTSSKSSLQAKLIRERKLDEQIQASQRRYQERVKRETATKRMATRREQHKSSRRSQTKIPTISPFERVGLSLTQIRFCMEKALDETCKCFHHLHAAALEESDPDPSLVSRGIYVTQRELEQLLHELLNPQEAQRRGTLTGVLDFSNTLEEKIPMAIQLQASWFLPFGQLPELRTLVMKITKRHLSEDKLAILNRHLQKQITVLPLDRKLQHLVLQLSNYQLKDPLSAPIWLQGKRSPDELAQDLLKSIGLASMEAEDVKNFLLFLPVGLVAKTQLPTVMCAQRLVFFRFLIDIVAVERMREEEKPTESLPPASEERPTRRKSTRRRSTKRTSVNIIPEADDCNSEEKATGSVQAVPESVTEDTEMAFSETVGDECEKPSSQLQQRLEEAIAQLRQRLPAIESDVSQDPAIRATYLAAVACHKSVLLMLTNVLLDQLENNIDVDIMADQLQHFIDALQAIEVQKSVQTVTTASQLVTGDRILDPPKFPPPYPESTAPEEENHSENSTRPNFPPPYAITAPSYWTFTPTIPEPKSSIAKLTSKSPSNKTEFRCLFMSKDSPGVGAYNIEQSEKSTFQHRPSYSFGGNKTPESVNKGSTGQQSVLRQRMKSSMTVNEVETPDISSTRVQDGSIQCNIDSNEDLLYNNPPNYNEEDANEPCNEEPRTVETEMDRALRQQQQIFMNEFVQHVVSNHEPPTYFAPREKSKSKPYWATSEVSPGIERFLHRQRRAPSSSKFRPTQSAPVPNTAKPRPPKRTVNNGPPPRQQLDNDQHLAWAARISELYQPEK</sequence>
<evidence type="ECO:0000313" key="3">
    <source>
        <dbReference type="Proteomes" id="UP001259832"/>
    </source>
</evidence>
<feature type="region of interest" description="Disordered" evidence="1">
    <location>
        <begin position="193"/>
        <end position="225"/>
    </location>
</feature>
<organism evidence="2 3">
    <name type="scientific">Phytophthora citrophthora</name>
    <dbReference type="NCBI Taxonomy" id="4793"/>
    <lineage>
        <taxon>Eukaryota</taxon>
        <taxon>Sar</taxon>
        <taxon>Stramenopiles</taxon>
        <taxon>Oomycota</taxon>
        <taxon>Peronosporomycetes</taxon>
        <taxon>Peronosporales</taxon>
        <taxon>Peronosporaceae</taxon>
        <taxon>Phytophthora</taxon>
    </lineage>
</organism>
<feature type="compositionally biased region" description="Acidic residues" evidence="1">
    <location>
        <begin position="199"/>
        <end position="213"/>
    </location>
</feature>
<feature type="region of interest" description="Disordered" evidence="1">
    <location>
        <begin position="516"/>
        <end position="577"/>
    </location>
</feature>
<feature type="region of interest" description="Disordered" evidence="1">
    <location>
        <begin position="695"/>
        <end position="729"/>
    </location>
</feature>
<feature type="compositionally biased region" description="Polar residues" evidence="1">
    <location>
        <begin position="944"/>
        <end position="958"/>
    </location>
</feature>
<evidence type="ECO:0000313" key="2">
    <source>
        <dbReference type="EMBL" id="KAK1931599.1"/>
    </source>
</evidence>
<feature type="compositionally biased region" description="Polar residues" evidence="1">
    <location>
        <begin position="79"/>
        <end position="98"/>
    </location>
</feature>
<feature type="region of interest" description="Disordered" evidence="1">
    <location>
        <begin position="936"/>
        <end position="985"/>
    </location>
</feature>
<comment type="caution">
    <text evidence="2">The sequence shown here is derived from an EMBL/GenBank/DDBJ whole genome shotgun (WGS) entry which is preliminary data.</text>
</comment>
<evidence type="ECO:0000256" key="1">
    <source>
        <dbReference type="SAM" id="MobiDB-lite"/>
    </source>
</evidence>
<proteinExistence type="predicted"/>
<dbReference type="AlphaFoldDB" id="A0AAD9LDR8"/>
<feature type="region of interest" description="Disordered" evidence="1">
    <location>
        <begin position="1"/>
        <end position="175"/>
    </location>
</feature>
<name>A0AAD9LDR8_9STRA</name>
<reference evidence="2" key="1">
    <citation type="submission" date="2023-08" db="EMBL/GenBank/DDBJ databases">
        <title>Reference Genome Resource for the Citrus Pathogen Phytophthora citrophthora.</title>
        <authorList>
            <person name="Moller H."/>
            <person name="Coetzee B."/>
            <person name="Rose L.J."/>
            <person name="Van Niekerk J.M."/>
        </authorList>
    </citation>
    <scope>NUCLEOTIDE SEQUENCE</scope>
    <source>
        <strain evidence="2">STE-U-9442</strain>
    </source>
</reference>
<feature type="compositionally biased region" description="Polar residues" evidence="1">
    <location>
        <begin position="145"/>
        <end position="157"/>
    </location>
</feature>
<feature type="region of interest" description="Disordered" evidence="1">
    <location>
        <begin position="790"/>
        <end position="814"/>
    </location>
</feature>
<feature type="compositionally biased region" description="Polar residues" evidence="1">
    <location>
        <begin position="60"/>
        <end position="72"/>
    </location>
</feature>
<dbReference type="EMBL" id="JASMQC010000033">
    <property type="protein sequence ID" value="KAK1931599.1"/>
    <property type="molecule type" value="Genomic_DNA"/>
</dbReference>
<feature type="region of interest" description="Disordered" evidence="1">
    <location>
        <begin position="241"/>
        <end position="273"/>
    </location>
</feature>
<protein>
    <submittedName>
        <fullName evidence="2">Uncharacterized protein</fullName>
    </submittedName>
</protein>